<keyword evidence="2" id="KW-1185">Reference proteome</keyword>
<dbReference type="STRING" id="520762.AN619_22820"/>
<dbReference type="InterPro" id="IPR021146">
    <property type="entry name" value="Phage_gp6-like_head-tail"/>
</dbReference>
<dbReference type="EMBL" id="LOEE01000050">
    <property type="protein sequence ID" value="KXG74554.1"/>
    <property type="molecule type" value="Genomic_DNA"/>
</dbReference>
<dbReference type="AlphaFoldDB" id="A0A140L1X9"/>
<dbReference type="OrthoDB" id="3078342at2"/>
<sequence>MTLFEKVKANLILEHERDDELLQMYINTAIAYAESYQHLPEGHYSENEMPPTTEQAVIMLSSHFYESRDGSTGGFFADNVQASQQVWNTVNLLLRLDRDWKV</sequence>
<dbReference type="PATRIC" id="fig|520762.4.peg.2517"/>
<dbReference type="CDD" id="cd08054">
    <property type="entry name" value="gp6"/>
    <property type="match status" value="1"/>
</dbReference>
<organism evidence="1 2">
    <name type="scientific">Thermotalea metallivorans</name>
    <dbReference type="NCBI Taxonomy" id="520762"/>
    <lineage>
        <taxon>Bacteria</taxon>
        <taxon>Bacillati</taxon>
        <taxon>Bacillota</taxon>
        <taxon>Clostridia</taxon>
        <taxon>Peptostreptococcales</taxon>
        <taxon>Thermotaleaceae</taxon>
        <taxon>Thermotalea</taxon>
    </lineage>
</organism>
<dbReference type="Gene3D" id="1.10.3230.30">
    <property type="entry name" value="Phage gp6-like head-tail connector protein"/>
    <property type="match status" value="1"/>
</dbReference>
<gene>
    <name evidence="1" type="ORF">AN619_22820</name>
</gene>
<proteinExistence type="predicted"/>
<evidence type="ECO:0008006" key="3">
    <source>
        <dbReference type="Google" id="ProtNLM"/>
    </source>
</evidence>
<reference evidence="1 2" key="1">
    <citation type="submission" date="2015-12" db="EMBL/GenBank/DDBJ databases">
        <title>Draft genome sequence of the thermoanaerobe Thermotalea metallivorans, an isolate from the runoff channel of the Great Artesian Basin, Australia.</title>
        <authorList>
            <person name="Patel B.K."/>
        </authorList>
    </citation>
    <scope>NUCLEOTIDE SEQUENCE [LARGE SCALE GENOMIC DNA]</scope>
    <source>
        <strain evidence="1 2">B2-1</strain>
    </source>
</reference>
<name>A0A140L1X9_9FIRM</name>
<accession>A0A140L1X9</accession>
<evidence type="ECO:0000313" key="2">
    <source>
        <dbReference type="Proteomes" id="UP000070456"/>
    </source>
</evidence>
<dbReference type="Pfam" id="PF05135">
    <property type="entry name" value="Phage_connect_1"/>
    <property type="match status" value="1"/>
</dbReference>
<evidence type="ECO:0000313" key="1">
    <source>
        <dbReference type="EMBL" id="KXG74554.1"/>
    </source>
</evidence>
<dbReference type="NCBIfam" id="TIGR01560">
    <property type="entry name" value="put_DNA_pack"/>
    <property type="match status" value="1"/>
</dbReference>
<protein>
    <recommendedName>
        <fullName evidence="3">Phage gp6-like head-tail connector protein</fullName>
    </recommendedName>
</protein>
<dbReference type="Proteomes" id="UP000070456">
    <property type="component" value="Unassembled WGS sequence"/>
</dbReference>
<dbReference type="InterPro" id="IPR006450">
    <property type="entry name" value="Phage_HK97_gp6-like"/>
</dbReference>
<comment type="caution">
    <text evidence="1">The sequence shown here is derived from an EMBL/GenBank/DDBJ whole genome shotgun (WGS) entry which is preliminary data.</text>
</comment>
<dbReference type="RefSeq" id="WP_009052885.1">
    <property type="nucleotide sequence ID" value="NZ_LOEE01000050.1"/>
</dbReference>